<protein>
    <recommendedName>
        <fullName evidence="7">N-acetylneuraminate lyase</fullName>
        <ecNumber evidence="7">4.1.3.3</ecNumber>
    </recommendedName>
</protein>
<dbReference type="SUPFAM" id="SSF51569">
    <property type="entry name" value="Aldolase"/>
    <property type="match status" value="1"/>
</dbReference>
<dbReference type="EC" id="4.1.3.3" evidence="7"/>
<keyword evidence="9" id="KW-0653">Protein transport</keyword>
<organism evidence="19 21">
    <name type="scientific">Betta splendens</name>
    <name type="common">Siamese fighting fish</name>
    <dbReference type="NCBI Taxonomy" id="158456"/>
    <lineage>
        <taxon>Eukaryota</taxon>
        <taxon>Metazoa</taxon>
        <taxon>Chordata</taxon>
        <taxon>Craniata</taxon>
        <taxon>Vertebrata</taxon>
        <taxon>Euteleostomi</taxon>
        <taxon>Actinopterygii</taxon>
        <taxon>Neopterygii</taxon>
        <taxon>Teleostei</taxon>
        <taxon>Neoteleostei</taxon>
        <taxon>Acanthomorphata</taxon>
        <taxon>Anabantaria</taxon>
        <taxon>Anabantiformes</taxon>
        <taxon>Anabantoidei</taxon>
        <taxon>Osphronemidae</taxon>
        <taxon>Betta</taxon>
    </lineage>
</organism>
<evidence type="ECO:0000256" key="11">
    <source>
        <dbReference type="ARBA" id="ARBA00023239"/>
    </source>
</evidence>
<feature type="domain" description="Longin" evidence="17">
    <location>
        <begin position="257"/>
        <end position="389"/>
    </location>
</feature>
<dbReference type="RefSeq" id="XP_055364258.1">
    <property type="nucleotide sequence ID" value="XM_055508283.1"/>
</dbReference>
<dbReference type="GO" id="GO:0005737">
    <property type="term" value="C:cytoplasm"/>
    <property type="evidence" value="ECO:0007669"/>
    <property type="project" value="UniProtKB-SubCell"/>
</dbReference>
<keyword evidence="15" id="KW-0175">Coiled coil</keyword>
<evidence type="ECO:0000256" key="9">
    <source>
        <dbReference type="ARBA" id="ARBA00022927"/>
    </source>
</evidence>
<evidence type="ECO:0000256" key="4">
    <source>
        <dbReference type="ARBA" id="ARBA00006324"/>
    </source>
</evidence>
<evidence type="ECO:0000256" key="8">
    <source>
        <dbReference type="ARBA" id="ARBA00022490"/>
    </source>
</evidence>
<dbReference type="SUPFAM" id="SSF58038">
    <property type="entry name" value="SNARE fusion complex"/>
    <property type="match status" value="1"/>
</dbReference>
<comment type="similarity">
    <text evidence="4">Belongs to the DapA family. NanA subfamily.</text>
</comment>
<comment type="subunit">
    <text evidence="6">Homotetramer.</text>
</comment>
<feature type="transmembrane region" description="Helical" evidence="16">
    <location>
        <begin position="463"/>
        <end position="484"/>
    </location>
</feature>
<dbReference type="OrthoDB" id="191315at2759"/>
<dbReference type="GeneID" id="114853002"/>
<dbReference type="InterPro" id="IPR011012">
    <property type="entry name" value="Longin-like_dom_sf"/>
</dbReference>
<dbReference type="GO" id="GO:0008747">
    <property type="term" value="F:N-acetylneuraminate lyase activity"/>
    <property type="evidence" value="ECO:0007669"/>
    <property type="project" value="UniProtKB-EC"/>
</dbReference>
<dbReference type="Gene3D" id="3.20.20.70">
    <property type="entry name" value="Aldolase class I"/>
    <property type="match status" value="1"/>
</dbReference>
<dbReference type="FunFam" id="1.20.5.110:FF:000019">
    <property type="entry name" value="Vesicle-trafficking protein SEC22b"/>
    <property type="match status" value="1"/>
</dbReference>
<evidence type="ECO:0000256" key="12">
    <source>
        <dbReference type="ARBA" id="ARBA00023270"/>
    </source>
</evidence>
<evidence type="ECO:0000256" key="5">
    <source>
        <dbReference type="ARBA" id="ARBA00008025"/>
    </source>
</evidence>
<dbReference type="PROSITE" id="PS50859">
    <property type="entry name" value="LONGIN"/>
    <property type="match status" value="1"/>
</dbReference>
<keyword evidence="12" id="KW-0704">Schiff base</keyword>
<evidence type="ECO:0000256" key="16">
    <source>
        <dbReference type="SAM" id="Phobius"/>
    </source>
</evidence>
<evidence type="ECO:0000313" key="20">
    <source>
        <dbReference type="RefSeq" id="XP_029001626.1"/>
    </source>
</evidence>
<dbReference type="Proteomes" id="UP000515150">
    <property type="component" value="Chromosome 4"/>
</dbReference>
<evidence type="ECO:0000313" key="22">
    <source>
        <dbReference type="RefSeq" id="XP_055364258.1"/>
    </source>
</evidence>
<dbReference type="InterPro" id="IPR010908">
    <property type="entry name" value="Longin_dom"/>
</dbReference>
<dbReference type="Pfam" id="PF00701">
    <property type="entry name" value="DHDPS"/>
    <property type="match status" value="1"/>
</dbReference>
<keyword evidence="16" id="KW-0812">Transmembrane</keyword>
<dbReference type="GO" id="GO:0012505">
    <property type="term" value="C:endomembrane system"/>
    <property type="evidence" value="ECO:0007669"/>
    <property type="project" value="UniProtKB-SubCell"/>
</dbReference>
<evidence type="ECO:0000256" key="14">
    <source>
        <dbReference type="ARBA" id="ARBA00044906"/>
    </source>
</evidence>
<dbReference type="PROSITE" id="PS00665">
    <property type="entry name" value="DHDPS_1"/>
    <property type="match status" value="1"/>
</dbReference>
<dbReference type="RefSeq" id="XP_029001629.1">
    <property type="nucleotide sequence ID" value="XM_029145796.3"/>
</dbReference>
<evidence type="ECO:0000256" key="6">
    <source>
        <dbReference type="ARBA" id="ARBA00011881"/>
    </source>
</evidence>
<evidence type="ECO:0000259" key="18">
    <source>
        <dbReference type="PROSITE" id="PS50892"/>
    </source>
</evidence>
<dbReference type="InterPro" id="IPR020624">
    <property type="entry name" value="Schiff_base-form_aldolases_CS"/>
</dbReference>
<dbReference type="CDD" id="cd14824">
    <property type="entry name" value="Longin"/>
    <property type="match status" value="1"/>
</dbReference>
<keyword evidence="10 16" id="KW-0472">Membrane</keyword>
<evidence type="ECO:0000313" key="21">
    <source>
        <dbReference type="RefSeq" id="XP_029001629.1"/>
    </source>
</evidence>
<keyword evidence="19" id="KW-1185">Reference proteome</keyword>
<dbReference type="InterPro" id="IPR042855">
    <property type="entry name" value="V_SNARE_CC"/>
</dbReference>
<keyword evidence="11 20" id="KW-0456">Lyase</keyword>
<dbReference type="SUPFAM" id="SSF64356">
    <property type="entry name" value="SNARE-like"/>
    <property type="match status" value="1"/>
</dbReference>
<reference evidence="20 21" key="1">
    <citation type="submission" date="2025-04" db="UniProtKB">
        <authorList>
            <consortium name="RefSeq"/>
        </authorList>
    </citation>
    <scope>IDENTIFICATION</scope>
</reference>
<comment type="subcellular location">
    <subcellularLocation>
        <location evidence="2">Cytoplasm</location>
    </subcellularLocation>
    <subcellularLocation>
        <location evidence="1">Endomembrane system</location>
    </subcellularLocation>
</comment>
<proteinExistence type="inferred from homology"/>
<dbReference type="Gene3D" id="1.20.5.110">
    <property type="match status" value="1"/>
</dbReference>
<dbReference type="Gene3D" id="3.30.450.50">
    <property type="entry name" value="Longin domain"/>
    <property type="match status" value="1"/>
</dbReference>
<dbReference type="CDD" id="cd15866">
    <property type="entry name" value="R-SNARE_SEC22"/>
    <property type="match status" value="1"/>
</dbReference>
<gene>
    <name evidence="20 21 22" type="primary">LOC114853002</name>
</gene>
<dbReference type="PROSITE" id="PS50892">
    <property type="entry name" value="V_SNARE"/>
    <property type="match status" value="1"/>
</dbReference>
<name>A0A6P7M643_BETSP</name>
<dbReference type="PANTHER" id="PTHR12128">
    <property type="entry name" value="DIHYDRODIPICOLINATE SYNTHASE"/>
    <property type="match status" value="1"/>
</dbReference>
<evidence type="ECO:0000313" key="19">
    <source>
        <dbReference type="Proteomes" id="UP000515150"/>
    </source>
</evidence>
<comment type="similarity">
    <text evidence="5">Belongs to the synaptobrevin family.</text>
</comment>
<comment type="pathway">
    <text evidence="3">Amino-sugar metabolism; N-acetylneuraminate degradation.</text>
</comment>
<comment type="catalytic activity">
    <reaction evidence="14">
        <text>aceneuramate = aldehydo-N-acetyl-D-mannosamine + pyruvate</text>
        <dbReference type="Rhea" id="RHEA:23296"/>
        <dbReference type="ChEBI" id="CHEBI:15361"/>
        <dbReference type="ChEBI" id="CHEBI:17122"/>
        <dbReference type="ChEBI" id="CHEBI:173083"/>
        <dbReference type="EC" id="4.1.3.3"/>
    </reaction>
</comment>
<evidence type="ECO:0000256" key="7">
    <source>
        <dbReference type="ARBA" id="ARBA00012911"/>
    </source>
</evidence>
<feature type="domain" description="V-SNARE coiled-coil homology" evidence="18">
    <location>
        <begin position="404"/>
        <end position="464"/>
    </location>
</feature>
<dbReference type="Pfam" id="PF00957">
    <property type="entry name" value="Synaptobrevin"/>
    <property type="match status" value="1"/>
</dbReference>
<evidence type="ECO:0000256" key="2">
    <source>
        <dbReference type="ARBA" id="ARBA00004496"/>
    </source>
</evidence>
<dbReference type="RefSeq" id="XP_029001626.1">
    <property type="nucleotide sequence ID" value="XM_029145793.3"/>
</dbReference>
<evidence type="ECO:0000256" key="15">
    <source>
        <dbReference type="PROSITE-ProRule" id="PRU00290"/>
    </source>
</evidence>
<accession>A0A6P7M643</accession>
<evidence type="ECO:0000259" key="17">
    <source>
        <dbReference type="PROSITE" id="PS50859"/>
    </source>
</evidence>
<dbReference type="PANTHER" id="PTHR12128:SF21">
    <property type="entry name" value="N-ACETYLNEURAMINATE LYASE"/>
    <property type="match status" value="1"/>
</dbReference>
<dbReference type="SMART" id="SM01130">
    <property type="entry name" value="DHDPS"/>
    <property type="match status" value="1"/>
</dbReference>
<dbReference type="SMART" id="SM01270">
    <property type="entry name" value="Longin"/>
    <property type="match status" value="1"/>
</dbReference>
<evidence type="ECO:0000256" key="13">
    <source>
        <dbReference type="ARBA" id="ARBA00023277"/>
    </source>
</evidence>
<evidence type="ECO:0000256" key="10">
    <source>
        <dbReference type="ARBA" id="ARBA00023136"/>
    </source>
</evidence>
<evidence type="ECO:0000256" key="3">
    <source>
        <dbReference type="ARBA" id="ARBA00004878"/>
    </source>
</evidence>
<keyword evidence="9" id="KW-0813">Transport</keyword>
<dbReference type="GeneTree" id="ENSGT00530000063604"/>
<dbReference type="InterPro" id="IPR013785">
    <property type="entry name" value="Aldolase_TIM"/>
</dbReference>
<dbReference type="AlphaFoldDB" id="A0A6P7M643"/>
<dbReference type="GO" id="GO:0015031">
    <property type="term" value="P:protein transport"/>
    <property type="evidence" value="ECO:0007669"/>
    <property type="project" value="UniProtKB-KW"/>
</dbReference>
<dbReference type="InterPro" id="IPR002220">
    <property type="entry name" value="DapA-like"/>
</dbReference>
<keyword evidence="16" id="KW-1133">Transmembrane helix</keyword>
<sequence>MSVMAPAADKKLTGLVAATFTPLTTQGEINLTEIGRYVDYLTEKQGVRSIFVNGTTGESMSLSVAERKMLAEEWCQKAKGKMDQVIVHVGCMSLKDSQELACHAAKIGADGIAVVAPSFFKPTSAEALKMFLHEVALVAPTLPFYYYHIPSVTGVNVLASDLLEGIEELILSFRGVKFSGSDLMDFGRCVSSSQQHWSVLYGVDEQLLGALVLGAHGAVGSTYNYIGCQVNKLILAYEKGDITQARDIQFKMQEFLSYAKNLGFDLSMNKQLMSEVSGLSLGPPRLPLTPSPPAKLGRDLQQYQSQAKQLFRKLNDQSPTRCTLEAGSVAFHYFIEKGVCYLVLCEASFPKKLAFAYLEDLQAEFHEQHGKKVPTVSRPYSFIEFDTYIQKTKKSYIDSRARRNLGSINTELQDVQRIMVANIEEVLQRGEALSALDSKASNLSSLSKKYRSDAKYLNTRSTYAKLAAGGVFFIMLIVYVRFWWL</sequence>
<evidence type="ECO:0000256" key="1">
    <source>
        <dbReference type="ARBA" id="ARBA00004308"/>
    </source>
</evidence>
<dbReference type="Pfam" id="PF13774">
    <property type="entry name" value="Longin"/>
    <property type="match status" value="1"/>
</dbReference>
<dbReference type="PRINTS" id="PR00146">
    <property type="entry name" value="DHPICSNTHASE"/>
</dbReference>
<keyword evidence="13" id="KW-0119">Carbohydrate metabolism</keyword>
<dbReference type="KEGG" id="bspl:114853002"/>
<keyword evidence="8" id="KW-0963">Cytoplasm</keyword>